<organism evidence="1">
    <name type="scientific">bioreactor metagenome</name>
    <dbReference type="NCBI Taxonomy" id="1076179"/>
    <lineage>
        <taxon>unclassified sequences</taxon>
        <taxon>metagenomes</taxon>
        <taxon>ecological metagenomes</taxon>
    </lineage>
</organism>
<dbReference type="AlphaFoldDB" id="A0A645GP18"/>
<accession>A0A645GP18</accession>
<name>A0A645GP18_9ZZZZ</name>
<protein>
    <submittedName>
        <fullName evidence="1">Uncharacterized protein</fullName>
    </submittedName>
</protein>
<comment type="caution">
    <text evidence="1">The sequence shown here is derived from an EMBL/GenBank/DDBJ whole genome shotgun (WGS) entry which is preliminary data.</text>
</comment>
<evidence type="ECO:0000313" key="1">
    <source>
        <dbReference type="EMBL" id="MPN25443.1"/>
    </source>
</evidence>
<dbReference type="EMBL" id="VSSQ01074622">
    <property type="protein sequence ID" value="MPN25443.1"/>
    <property type="molecule type" value="Genomic_DNA"/>
</dbReference>
<reference evidence="1" key="1">
    <citation type="submission" date="2019-08" db="EMBL/GenBank/DDBJ databases">
        <authorList>
            <person name="Kucharzyk K."/>
            <person name="Murdoch R.W."/>
            <person name="Higgins S."/>
            <person name="Loffler F."/>
        </authorList>
    </citation>
    <scope>NUCLEOTIDE SEQUENCE</scope>
</reference>
<proteinExistence type="predicted"/>
<sequence>MGREDLRRYFNYYLCYGKLIVSTPCLKKYVEDVCDNKLKLTIYVYLAKLLKYYNVIIRRIEWCVHPQKKTRIVKNINDVVAATAKLEQLSDGIMHF</sequence>
<gene>
    <name evidence="1" type="ORF">SDC9_172852</name>
</gene>